<evidence type="ECO:0000313" key="3">
    <source>
        <dbReference type="Proteomes" id="UP000001514"/>
    </source>
</evidence>
<dbReference type="HOGENOM" id="CLU_093372_2_0_1"/>
<evidence type="ECO:0000256" key="1">
    <source>
        <dbReference type="SAM" id="Phobius"/>
    </source>
</evidence>
<feature type="non-terminal residue" evidence="2">
    <location>
        <position position="1"/>
    </location>
</feature>
<keyword evidence="3" id="KW-1185">Reference proteome</keyword>
<keyword evidence="1" id="KW-1133">Transmembrane helix</keyword>
<dbReference type="InParanoid" id="D8RLS0"/>
<dbReference type="AlphaFoldDB" id="D8RLS0"/>
<dbReference type="PANTHER" id="PTHR34370:SF2">
    <property type="entry name" value="GAG-POL POLYPROTEIN_RETROTRANSPOSON"/>
    <property type="match status" value="1"/>
</dbReference>
<keyword evidence="1" id="KW-0812">Transmembrane</keyword>
<dbReference type="Gramene" id="EFJ26771">
    <property type="protein sequence ID" value="EFJ26771"/>
    <property type="gene ID" value="SELMODRAFT_96877"/>
</dbReference>
<feature type="transmembrane region" description="Helical" evidence="1">
    <location>
        <begin position="12"/>
        <end position="35"/>
    </location>
</feature>
<sequence length="123" mass="13522">LKSQLRRYGTAGILSYGVFNTMYYLGTFLFFWFYVAPSPGGLGHAAAAQRFVRLFAMVWAGSQVTKLLRAAAALALAPLVDKCLNWFTSTLHFESREKAFGTLVAGCFALALLVFVVITSLWA</sequence>
<dbReference type="eggNOG" id="ENOG502RZ4B">
    <property type="taxonomic scope" value="Eukaryota"/>
</dbReference>
<organism evidence="3">
    <name type="scientific">Selaginella moellendorffii</name>
    <name type="common">Spikemoss</name>
    <dbReference type="NCBI Taxonomy" id="88036"/>
    <lineage>
        <taxon>Eukaryota</taxon>
        <taxon>Viridiplantae</taxon>
        <taxon>Streptophyta</taxon>
        <taxon>Embryophyta</taxon>
        <taxon>Tracheophyta</taxon>
        <taxon>Lycopodiopsida</taxon>
        <taxon>Selaginellales</taxon>
        <taxon>Selaginellaceae</taxon>
        <taxon>Selaginella</taxon>
    </lineage>
</organism>
<evidence type="ECO:0000313" key="2">
    <source>
        <dbReference type="EMBL" id="EFJ26771.1"/>
    </source>
</evidence>
<proteinExistence type="predicted"/>
<name>D8RLS0_SELML</name>
<reference evidence="2 3" key="1">
    <citation type="journal article" date="2011" name="Science">
        <title>The Selaginella genome identifies genetic changes associated with the evolution of vascular plants.</title>
        <authorList>
            <person name="Banks J.A."/>
            <person name="Nishiyama T."/>
            <person name="Hasebe M."/>
            <person name="Bowman J.L."/>
            <person name="Gribskov M."/>
            <person name="dePamphilis C."/>
            <person name="Albert V.A."/>
            <person name="Aono N."/>
            <person name="Aoyama T."/>
            <person name="Ambrose B.A."/>
            <person name="Ashton N.W."/>
            <person name="Axtell M.J."/>
            <person name="Barker E."/>
            <person name="Barker M.S."/>
            <person name="Bennetzen J.L."/>
            <person name="Bonawitz N.D."/>
            <person name="Chapple C."/>
            <person name="Cheng C."/>
            <person name="Correa L.G."/>
            <person name="Dacre M."/>
            <person name="DeBarry J."/>
            <person name="Dreyer I."/>
            <person name="Elias M."/>
            <person name="Engstrom E.M."/>
            <person name="Estelle M."/>
            <person name="Feng L."/>
            <person name="Finet C."/>
            <person name="Floyd S.K."/>
            <person name="Frommer W.B."/>
            <person name="Fujita T."/>
            <person name="Gramzow L."/>
            <person name="Gutensohn M."/>
            <person name="Harholt J."/>
            <person name="Hattori M."/>
            <person name="Heyl A."/>
            <person name="Hirai T."/>
            <person name="Hiwatashi Y."/>
            <person name="Ishikawa M."/>
            <person name="Iwata M."/>
            <person name="Karol K.G."/>
            <person name="Koehler B."/>
            <person name="Kolukisaoglu U."/>
            <person name="Kubo M."/>
            <person name="Kurata T."/>
            <person name="Lalonde S."/>
            <person name="Li K."/>
            <person name="Li Y."/>
            <person name="Litt A."/>
            <person name="Lyons E."/>
            <person name="Manning G."/>
            <person name="Maruyama T."/>
            <person name="Michael T.P."/>
            <person name="Mikami K."/>
            <person name="Miyazaki S."/>
            <person name="Morinaga S."/>
            <person name="Murata T."/>
            <person name="Mueller-Roeber B."/>
            <person name="Nelson D.R."/>
            <person name="Obara M."/>
            <person name="Oguri Y."/>
            <person name="Olmstead R.G."/>
            <person name="Onodera N."/>
            <person name="Petersen B.L."/>
            <person name="Pils B."/>
            <person name="Prigge M."/>
            <person name="Rensing S.A."/>
            <person name="Riano-Pachon D.M."/>
            <person name="Roberts A.W."/>
            <person name="Sato Y."/>
            <person name="Scheller H.V."/>
            <person name="Schulz B."/>
            <person name="Schulz C."/>
            <person name="Shakirov E.V."/>
            <person name="Shibagaki N."/>
            <person name="Shinohara N."/>
            <person name="Shippen D.E."/>
            <person name="Soerensen I."/>
            <person name="Sotooka R."/>
            <person name="Sugimoto N."/>
            <person name="Sugita M."/>
            <person name="Sumikawa N."/>
            <person name="Tanurdzic M."/>
            <person name="Theissen G."/>
            <person name="Ulvskov P."/>
            <person name="Wakazuki S."/>
            <person name="Weng J.K."/>
            <person name="Willats W.W."/>
            <person name="Wipf D."/>
            <person name="Wolf P.G."/>
            <person name="Yang L."/>
            <person name="Zimmer A.D."/>
            <person name="Zhu Q."/>
            <person name="Mitros T."/>
            <person name="Hellsten U."/>
            <person name="Loque D."/>
            <person name="Otillar R."/>
            <person name="Salamov A."/>
            <person name="Schmutz J."/>
            <person name="Shapiro H."/>
            <person name="Lindquist E."/>
            <person name="Lucas S."/>
            <person name="Rokhsar D."/>
            <person name="Grigoriev I.V."/>
        </authorList>
    </citation>
    <scope>NUCLEOTIDE SEQUENCE [LARGE SCALE GENOMIC DNA]</scope>
</reference>
<keyword evidence="1" id="KW-0472">Membrane</keyword>
<gene>
    <name evidence="2" type="ORF">SELMODRAFT_96877</name>
</gene>
<dbReference type="PANTHER" id="PTHR34370">
    <property type="entry name" value="OS04G0600100 PROTEIN"/>
    <property type="match status" value="1"/>
</dbReference>
<dbReference type="Proteomes" id="UP000001514">
    <property type="component" value="Unassembled WGS sequence"/>
</dbReference>
<protein>
    <submittedName>
        <fullName evidence="2">Uncharacterized protein</fullName>
    </submittedName>
</protein>
<dbReference type="KEGG" id="smo:SELMODRAFT_96877"/>
<accession>D8RLS0</accession>
<dbReference type="FunCoup" id="D8RLS0">
    <property type="interactions" value="462"/>
</dbReference>
<dbReference type="EMBL" id="GL377583">
    <property type="protein sequence ID" value="EFJ26771.1"/>
    <property type="molecule type" value="Genomic_DNA"/>
</dbReference>
<feature type="transmembrane region" description="Helical" evidence="1">
    <location>
        <begin position="99"/>
        <end position="122"/>
    </location>
</feature>